<accession>A0A075GAT4</accession>
<reference evidence="1" key="1">
    <citation type="journal article" date="2014" name="Genome Biol. Evol.">
        <title>Pangenome evidence for extensive interdomain horizontal transfer affecting lineage core and shell genes in uncultured planktonic thaumarchaeota and euryarchaeota.</title>
        <authorList>
            <person name="Deschamps P."/>
            <person name="Zivanovic Y."/>
            <person name="Moreira D."/>
            <person name="Rodriguez-Valera F."/>
            <person name="Lopez-Garcia P."/>
        </authorList>
    </citation>
    <scope>NUCLEOTIDE SEQUENCE</scope>
</reference>
<organism evidence="1">
    <name type="scientific">uncultured marine group II/III euryarchaeote KM3_133_A04</name>
    <dbReference type="NCBI Taxonomy" id="1457863"/>
    <lineage>
        <taxon>Archaea</taxon>
        <taxon>Methanobacteriati</taxon>
        <taxon>Methanobacteriota</taxon>
        <taxon>environmental samples</taxon>
    </lineage>
</organism>
<name>A0A075GAT4_9EURY</name>
<evidence type="ECO:0000313" key="1">
    <source>
        <dbReference type="EMBL" id="AIF00425.1"/>
    </source>
</evidence>
<proteinExistence type="predicted"/>
<sequence>MAKRRKARLRGTRTATRSEQRKLLERVAQLKERPQLLLPKCRHPAGECPYPGVREQLERAVEPEERGFLGRMFGRRLKDPLALALRASLTLLDAGKAPVMAVARYPAGEVGYVQRGQSIPKERLIGVQNFHHRTWRALAHLAYVRKNDIWLYSLPKRLVCTGKSPALPSELWDELRAELPRGWRDSDGEGLRLRCVSLDHTLRLPAAGWRRSSRNSLLDVLEHQHASDAAADWEVEVVTPLDALAPAAEFPALDEYREGKITDAELWTQLGDWQRERAAAGGAHGVIHGSEMLAPDDFTARLSLSGHDARIARELLERHNGAVAVEALTLGAVAGATWKPHGQQLLVDWGGAADEREPLEQLRDALARAEMQDALAALPELKRLPPLPALADRAVRLLRTGRGEDLQRELAAAAEASHGERALAWAILRHTGSTGGREWQFAREVREFAEELQPAFETLAAAEGASYADALQRLAQLAGAEF</sequence>
<dbReference type="EMBL" id="KF900591">
    <property type="protein sequence ID" value="AIF00425.1"/>
    <property type="molecule type" value="Genomic_DNA"/>
</dbReference>
<dbReference type="AlphaFoldDB" id="A0A075GAT4"/>
<protein>
    <submittedName>
        <fullName evidence="1">Uncharacterized protein</fullName>
    </submittedName>
</protein>